<keyword evidence="4 8" id="KW-1133">Transmembrane helix</keyword>
<name>A0A7W8C221_9BACT</name>
<evidence type="ECO:0000313" key="11">
    <source>
        <dbReference type="Proteomes" id="UP000539075"/>
    </source>
</evidence>
<comment type="subcellular location">
    <subcellularLocation>
        <location evidence="1">Cell membrane</location>
        <topology evidence="1">Multi-pass membrane protein</topology>
    </subcellularLocation>
</comment>
<feature type="compositionally biased region" description="Polar residues" evidence="7">
    <location>
        <begin position="181"/>
        <end position="201"/>
    </location>
</feature>
<evidence type="ECO:0000313" key="10">
    <source>
        <dbReference type="EMBL" id="MBB5143428.1"/>
    </source>
</evidence>
<keyword evidence="3 8" id="KW-0812">Transmembrane</keyword>
<dbReference type="PANTHER" id="PTHR30572:SF4">
    <property type="entry name" value="ABC TRANSPORTER PERMEASE YTRF"/>
    <property type="match status" value="1"/>
</dbReference>
<gene>
    <name evidence="10" type="ORF">HNQ38_001525</name>
</gene>
<evidence type="ECO:0000256" key="1">
    <source>
        <dbReference type="ARBA" id="ARBA00004651"/>
    </source>
</evidence>
<dbReference type="InterPro" id="IPR003838">
    <property type="entry name" value="ABC3_permease_C"/>
</dbReference>
<evidence type="ECO:0000256" key="6">
    <source>
        <dbReference type="ARBA" id="ARBA00038076"/>
    </source>
</evidence>
<feature type="compositionally biased region" description="Polar residues" evidence="7">
    <location>
        <begin position="320"/>
        <end position="329"/>
    </location>
</feature>
<accession>A0A7W8C221</accession>
<feature type="transmembrane region" description="Helical" evidence="8">
    <location>
        <begin position="502"/>
        <end position="526"/>
    </location>
</feature>
<dbReference type="GO" id="GO:0022857">
    <property type="term" value="F:transmembrane transporter activity"/>
    <property type="evidence" value="ECO:0007669"/>
    <property type="project" value="TreeGrafter"/>
</dbReference>
<feature type="region of interest" description="Disordered" evidence="7">
    <location>
        <begin position="320"/>
        <end position="343"/>
    </location>
</feature>
<dbReference type="Pfam" id="PF02687">
    <property type="entry name" value="FtsX"/>
    <property type="match status" value="1"/>
</dbReference>
<sequence>MNIITIPLRCLRQKWGRSAALLSVFLLGVAAITALNNVSSSVAEGFEKKLSAFGANIAITPKRETLQISYGGIPLGNATVDSGYIPLAETLRAIEGIPLKDRISVVAPKLAGLVSFAGKTGDVTVLVPLVGVNFESEVELKQFWHVRGSIPGVENMHAPDPLMQRLEEQHAKHADQADMASATNQSSPMNSGKTAQADSMGQTAQDAQTDVAAPAGQSESPVPAASGMQQHQTDGDYSAFFAGINEAQQFLYTPGPIDFSNLSTASEAAGCSGMTGGSTDYAGQSSQAAHQGHEAAGTANLNGNTQHATDPTSMMGIAQHTGQDASHNPQAALHGQTRNSSEGITPGRHLLAGASVAERLNLAPGQTIWLNGGQFLVEGVLQSTGSDDDNVLFAHMAEAQKLFHAPDAASFIEVAALCSGCPIEDIVDELSASLPGQDIRALRQVVAQRMYSISFAQNMALVVTVVILFSACVMVVMSMLVSVNERRKEIGLLRAVGFSRRAVFFVFAAEALVIGFLAGTTGYAAGYFAGSKVLVAMQIEAAAYPAFSFAALFGYGLMASALAVLAAAFPACKAARANPAEALTSL</sequence>
<reference evidence="10 11" key="1">
    <citation type="submission" date="2020-08" db="EMBL/GenBank/DDBJ databases">
        <title>Genomic Encyclopedia of Type Strains, Phase IV (KMG-IV): sequencing the most valuable type-strain genomes for metagenomic binning, comparative biology and taxonomic classification.</title>
        <authorList>
            <person name="Goeker M."/>
        </authorList>
    </citation>
    <scope>NUCLEOTIDE SEQUENCE [LARGE SCALE GENOMIC DNA]</scope>
    <source>
        <strain evidence="10 11">DSM 11275</strain>
    </source>
</reference>
<feature type="transmembrane region" description="Helical" evidence="8">
    <location>
        <begin position="546"/>
        <end position="569"/>
    </location>
</feature>
<dbReference type="PANTHER" id="PTHR30572">
    <property type="entry name" value="MEMBRANE COMPONENT OF TRANSPORTER-RELATED"/>
    <property type="match status" value="1"/>
</dbReference>
<keyword evidence="5 8" id="KW-0472">Membrane</keyword>
<organism evidence="10 11">
    <name type="scientific">Desulfovibrio intestinalis</name>
    <dbReference type="NCBI Taxonomy" id="58621"/>
    <lineage>
        <taxon>Bacteria</taxon>
        <taxon>Pseudomonadati</taxon>
        <taxon>Thermodesulfobacteriota</taxon>
        <taxon>Desulfovibrionia</taxon>
        <taxon>Desulfovibrionales</taxon>
        <taxon>Desulfovibrionaceae</taxon>
        <taxon>Desulfovibrio</taxon>
    </lineage>
</organism>
<evidence type="ECO:0000259" key="9">
    <source>
        <dbReference type="Pfam" id="PF02687"/>
    </source>
</evidence>
<evidence type="ECO:0000256" key="2">
    <source>
        <dbReference type="ARBA" id="ARBA00022475"/>
    </source>
</evidence>
<dbReference type="EMBL" id="JACHGO010000004">
    <property type="protein sequence ID" value="MBB5143428.1"/>
    <property type="molecule type" value="Genomic_DNA"/>
</dbReference>
<feature type="domain" description="ABC3 transporter permease C-terminal" evidence="9">
    <location>
        <begin position="462"/>
        <end position="579"/>
    </location>
</feature>
<dbReference type="RefSeq" id="WP_183718947.1">
    <property type="nucleotide sequence ID" value="NZ_JACHGO010000004.1"/>
</dbReference>
<dbReference type="InterPro" id="IPR050250">
    <property type="entry name" value="Macrolide_Exporter_MacB"/>
</dbReference>
<dbReference type="AlphaFoldDB" id="A0A7W8C221"/>
<evidence type="ECO:0000256" key="5">
    <source>
        <dbReference type="ARBA" id="ARBA00023136"/>
    </source>
</evidence>
<protein>
    <submittedName>
        <fullName evidence="10">Putative ABC transport system permease protein</fullName>
    </submittedName>
</protein>
<feature type="region of interest" description="Disordered" evidence="7">
    <location>
        <begin position="169"/>
        <end position="231"/>
    </location>
</feature>
<dbReference type="GO" id="GO:0005886">
    <property type="term" value="C:plasma membrane"/>
    <property type="evidence" value="ECO:0007669"/>
    <property type="project" value="UniProtKB-SubCell"/>
</dbReference>
<evidence type="ECO:0000256" key="8">
    <source>
        <dbReference type="SAM" id="Phobius"/>
    </source>
</evidence>
<evidence type="ECO:0000256" key="3">
    <source>
        <dbReference type="ARBA" id="ARBA00022692"/>
    </source>
</evidence>
<evidence type="ECO:0000256" key="7">
    <source>
        <dbReference type="SAM" id="MobiDB-lite"/>
    </source>
</evidence>
<keyword evidence="2" id="KW-1003">Cell membrane</keyword>
<dbReference type="Proteomes" id="UP000539075">
    <property type="component" value="Unassembled WGS sequence"/>
</dbReference>
<keyword evidence="11" id="KW-1185">Reference proteome</keyword>
<feature type="compositionally biased region" description="Low complexity" evidence="7">
    <location>
        <begin position="202"/>
        <end position="215"/>
    </location>
</feature>
<comment type="similarity">
    <text evidence="6">Belongs to the ABC-4 integral membrane protein family.</text>
</comment>
<feature type="transmembrane region" description="Helical" evidence="8">
    <location>
        <begin position="459"/>
        <end position="481"/>
    </location>
</feature>
<comment type="caution">
    <text evidence="10">The sequence shown here is derived from an EMBL/GenBank/DDBJ whole genome shotgun (WGS) entry which is preliminary data.</text>
</comment>
<proteinExistence type="inferred from homology"/>
<evidence type="ECO:0000256" key="4">
    <source>
        <dbReference type="ARBA" id="ARBA00022989"/>
    </source>
</evidence>